<dbReference type="InterPro" id="IPR036873">
    <property type="entry name" value="Rhodanese-like_dom_sf"/>
</dbReference>
<gene>
    <name evidence="3" type="ORF">ACFQ2Z_08040</name>
</gene>
<reference evidence="4" key="1">
    <citation type="journal article" date="2019" name="Int. J. Syst. Evol. Microbiol.">
        <title>The Global Catalogue of Microorganisms (GCM) 10K type strain sequencing project: providing services to taxonomists for standard genome sequencing and annotation.</title>
        <authorList>
            <consortium name="The Broad Institute Genomics Platform"/>
            <consortium name="The Broad Institute Genome Sequencing Center for Infectious Disease"/>
            <person name="Wu L."/>
            <person name="Ma J."/>
        </authorList>
    </citation>
    <scope>NUCLEOTIDE SEQUENCE [LARGE SCALE GENOMIC DNA]</scope>
    <source>
        <strain evidence="4">CCUG 48216</strain>
    </source>
</reference>
<feature type="transmembrane region" description="Helical" evidence="1">
    <location>
        <begin position="6"/>
        <end position="26"/>
    </location>
</feature>
<keyword evidence="1" id="KW-1133">Transmembrane helix</keyword>
<proteinExistence type="predicted"/>
<dbReference type="SUPFAM" id="SSF52821">
    <property type="entry name" value="Rhodanese/Cell cycle control phosphatase"/>
    <property type="match status" value="1"/>
</dbReference>
<keyword evidence="1" id="KW-0472">Membrane</keyword>
<keyword evidence="4" id="KW-1185">Reference proteome</keyword>
<feature type="domain" description="Rhodanese" evidence="2">
    <location>
        <begin position="44"/>
        <end position="133"/>
    </location>
</feature>
<evidence type="ECO:0000256" key="1">
    <source>
        <dbReference type="SAM" id="Phobius"/>
    </source>
</evidence>
<name>A0ABW3S9E2_9BACL</name>
<protein>
    <submittedName>
        <fullName evidence="3">Rhodanese-like domain-containing protein</fullName>
    </submittedName>
</protein>
<dbReference type="PROSITE" id="PS50206">
    <property type="entry name" value="RHODANESE_3"/>
    <property type="match status" value="1"/>
</dbReference>
<evidence type="ECO:0000259" key="2">
    <source>
        <dbReference type="PROSITE" id="PS50206"/>
    </source>
</evidence>
<dbReference type="Pfam" id="PF00581">
    <property type="entry name" value="Rhodanese"/>
    <property type="match status" value="1"/>
</dbReference>
<evidence type="ECO:0000313" key="4">
    <source>
        <dbReference type="Proteomes" id="UP001597211"/>
    </source>
</evidence>
<evidence type="ECO:0000313" key="3">
    <source>
        <dbReference type="EMBL" id="MFD1181304.1"/>
    </source>
</evidence>
<dbReference type="RefSeq" id="WP_240268357.1">
    <property type="nucleotide sequence ID" value="NZ_JAKSXN010000010.1"/>
</dbReference>
<dbReference type="Gene3D" id="3.40.250.10">
    <property type="entry name" value="Rhodanese-like domain"/>
    <property type="match status" value="1"/>
</dbReference>
<dbReference type="CDD" id="cd00158">
    <property type="entry name" value="RHOD"/>
    <property type="match status" value="1"/>
</dbReference>
<accession>A0ABW3S9E2</accession>
<sequence>MITVLAMAGGIWIAVAVSGYLLRLVWPIPGMKFVEAGAICGDDLPPQTKKLDIRDASYYEECHLDGTINISLGRLPFVWNKELSPADPVLILADSRYAALKAARILRRRGFRQLYALRGEVCRIRAALKPCLEKKPAC</sequence>
<organism evidence="3 4">
    <name type="scientific">Paenibacillus timonensis</name>
    <dbReference type="NCBI Taxonomy" id="225915"/>
    <lineage>
        <taxon>Bacteria</taxon>
        <taxon>Bacillati</taxon>
        <taxon>Bacillota</taxon>
        <taxon>Bacilli</taxon>
        <taxon>Bacillales</taxon>
        <taxon>Paenibacillaceae</taxon>
        <taxon>Paenibacillus</taxon>
    </lineage>
</organism>
<comment type="caution">
    <text evidence="3">The sequence shown here is derived from an EMBL/GenBank/DDBJ whole genome shotgun (WGS) entry which is preliminary data.</text>
</comment>
<keyword evidence="1" id="KW-0812">Transmembrane</keyword>
<dbReference type="InterPro" id="IPR001763">
    <property type="entry name" value="Rhodanese-like_dom"/>
</dbReference>
<dbReference type="Proteomes" id="UP001597211">
    <property type="component" value="Unassembled WGS sequence"/>
</dbReference>
<dbReference type="EMBL" id="JBHTKZ010000011">
    <property type="protein sequence ID" value="MFD1181304.1"/>
    <property type="molecule type" value="Genomic_DNA"/>
</dbReference>